<feature type="coiled-coil region" evidence="10">
    <location>
        <begin position="319"/>
        <end position="346"/>
    </location>
</feature>
<reference evidence="13 15" key="3">
    <citation type="submission" date="2019-08" db="EMBL/GenBank/DDBJ databases">
        <authorList>
            <person name="Kuhnert P."/>
        </authorList>
    </citation>
    <scope>NUCLEOTIDE SEQUENCE [LARGE SCALE GENOMIC DNA]</scope>
    <source>
        <strain evidence="13 15">B36.5</strain>
    </source>
</reference>
<evidence type="ECO:0000256" key="2">
    <source>
        <dbReference type="ARBA" id="ARBA00009441"/>
    </source>
</evidence>
<organism evidence="12 14">
    <name type="scientific">Treponema phagedenis</name>
    <dbReference type="NCBI Taxonomy" id="162"/>
    <lineage>
        <taxon>Bacteria</taxon>
        <taxon>Pseudomonadati</taxon>
        <taxon>Spirochaetota</taxon>
        <taxon>Spirochaetia</taxon>
        <taxon>Spirochaetales</taxon>
        <taxon>Treponemataceae</taxon>
        <taxon>Treponema</taxon>
    </lineage>
</organism>
<dbReference type="Gene3D" id="3.40.50.300">
    <property type="entry name" value="P-loop containing nucleotide triphosphate hydrolases"/>
    <property type="match status" value="2"/>
</dbReference>
<feature type="coiled-coil region" evidence="10">
    <location>
        <begin position="168"/>
        <end position="232"/>
    </location>
</feature>
<sequence>MIENIIVKNIALIDSLSLDFASGFNVLSGETGAGKSILIGALSFLLGGKAGTDILRTGAEEGWVSGSFYLDPQHKAATAWLAERDIEPENGRILLRRSIKQNGRSAAWIQSYPVARTDLEVFTSFLVDIHGQHDHQSLFKIAEHRRFLDAYAGLEEETAAFTALYTELSEKRAELEQLNISEKQLNEKIELLNFAVEEITKAKLKADEEQELEAEENKLLQYEKLYEHIEEADAVLTGERGAVSLLKKAINAFGAAAEIDGTLAENMQRLESAYYDLEDIASNVASYSASMSFDPARLEEVQERLSLIYKLKKKYGNTIAEVLEYCDKAQKELEQLVHNADSKTELESEIQKCTQRLFTSGKALSEKRAAAAKTLQTKVEAILAQLGMPKTKFEVQVQLKDKTGNKQTVGPYGFDSIEFLISPNPGEPLKSLAKIASGGELSRVMLALKTVLAAADEADTLVFDEIDTGIGGEVALAVSEHLKKLSEKKQILCITHLAIIAAHADTQIKIEKTSDGTSTRTSAFIIEGQKRTEEIARMLAGDEVSDVSQKHAQELLQKYGTA</sequence>
<evidence type="ECO:0000256" key="7">
    <source>
        <dbReference type="ARBA" id="ARBA00023204"/>
    </source>
</evidence>
<dbReference type="FunFam" id="3.40.50.300:FF:000319">
    <property type="entry name" value="DNA repair protein RecN"/>
    <property type="match status" value="1"/>
</dbReference>
<evidence type="ECO:0000256" key="3">
    <source>
        <dbReference type="ARBA" id="ARBA00021315"/>
    </source>
</evidence>
<evidence type="ECO:0000313" key="14">
    <source>
        <dbReference type="Proteomes" id="UP000042527"/>
    </source>
</evidence>
<protein>
    <recommendedName>
        <fullName evidence="3 9">DNA repair protein RecN</fullName>
    </recommendedName>
    <alternativeName>
        <fullName evidence="8 9">Recombination protein N</fullName>
    </alternativeName>
</protein>
<dbReference type="InterPro" id="IPR003395">
    <property type="entry name" value="RecF/RecN/SMC_N"/>
</dbReference>
<keyword evidence="6" id="KW-0067">ATP-binding</keyword>
<keyword evidence="7 9" id="KW-0234">DNA repair</keyword>
<reference evidence="14" key="1">
    <citation type="submission" date="2015-01" db="EMBL/GenBank/DDBJ databases">
        <authorList>
            <person name="Manzoor Shahid"/>
            <person name="Zubair Saima"/>
        </authorList>
    </citation>
    <scope>NUCLEOTIDE SEQUENCE [LARGE SCALE GENOMIC DNA]</scope>
    <source>
        <strain evidence="14">V1</strain>
    </source>
</reference>
<dbReference type="Proteomes" id="UP000042527">
    <property type="component" value="Unassembled WGS sequence"/>
</dbReference>
<evidence type="ECO:0000256" key="6">
    <source>
        <dbReference type="ARBA" id="ARBA00022840"/>
    </source>
</evidence>
<dbReference type="EMBL" id="CP042817">
    <property type="protein sequence ID" value="QEJ98529.1"/>
    <property type="molecule type" value="Genomic_DNA"/>
</dbReference>
<dbReference type="EMBL" id="CDNC01000001">
    <property type="protein sequence ID" value="CEM60611.1"/>
    <property type="molecule type" value="Genomic_DNA"/>
</dbReference>
<dbReference type="OrthoDB" id="9806954at2"/>
<dbReference type="Pfam" id="PF02463">
    <property type="entry name" value="SMC_N"/>
    <property type="match status" value="1"/>
</dbReference>
<gene>
    <name evidence="12" type="primary">recN</name>
    <name evidence="13" type="ORF">FUT82_11330</name>
    <name evidence="12" type="ORF">TPHV1_10279</name>
</gene>
<dbReference type="GO" id="GO:0006281">
    <property type="term" value="P:DNA repair"/>
    <property type="evidence" value="ECO:0007669"/>
    <property type="project" value="UniProtKB-KW"/>
</dbReference>
<evidence type="ECO:0000256" key="10">
    <source>
        <dbReference type="SAM" id="Coils"/>
    </source>
</evidence>
<dbReference type="SMART" id="SM00382">
    <property type="entry name" value="AAA"/>
    <property type="match status" value="1"/>
</dbReference>
<dbReference type="GO" id="GO:0005524">
    <property type="term" value="F:ATP binding"/>
    <property type="evidence" value="ECO:0007669"/>
    <property type="project" value="UniProtKB-KW"/>
</dbReference>
<evidence type="ECO:0000256" key="1">
    <source>
        <dbReference type="ARBA" id="ARBA00003618"/>
    </source>
</evidence>
<evidence type="ECO:0000313" key="15">
    <source>
        <dbReference type="Proteomes" id="UP000323594"/>
    </source>
</evidence>
<comment type="function">
    <text evidence="1 9">May be involved in recombinational repair of damaged DNA.</text>
</comment>
<dbReference type="SUPFAM" id="SSF52540">
    <property type="entry name" value="P-loop containing nucleoside triphosphate hydrolases"/>
    <property type="match status" value="1"/>
</dbReference>
<keyword evidence="4" id="KW-0547">Nucleotide-binding</keyword>
<evidence type="ECO:0000313" key="12">
    <source>
        <dbReference type="EMBL" id="CEM60611.1"/>
    </source>
</evidence>
<dbReference type="GO" id="GO:0009432">
    <property type="term" value="P:SOS response"/>
    <property type="evidence" value="ECO:0007669"/>
    <property type="project" value="TreeGrafter"/>
</dbReference>
<keyword evidence="5 9" id="KW-0227">DNA damage</keyword>
<dbReference type="InterPro" id="IPR003593">
    <property type="entry name" value="AAA+_ATPase"/>
</dbReference>
<dbReference type="FunFam" id="3.40.50.300:FF:000356">
    <property type="entry name" value="DNA repair protein RecN"/>
    <property type="match status" value="1"/>
</dbReference>
<dbReference type="PANTHER" id="PTHR11059">
    <property type="entry name" value="DNA REPAIR PROTEIN RECN"/>
    <property type="match status" value="1"/>
</dbReference>
<dbReference type="GeneID" id="57753771"/>
<name>A0A0B7GVC1_TREPH</name>
<dbReference type="AlphaFoldDB" id="A0A0B7GVC1"/>
<proteinExistence type="inferred from homology"/>
<dbReference type="PANTHER" id="PTHR11059:SF0">
    <property type="entry name" value="DNA REPAIR PROTEIN RECN"/>
    <property type="match status" value="1"/>
</dbReference>
<evidence type="ECO:0000256" key="5">
    <source>
        <dbReference type="ARBA" id="ARBA00022763"/>
    </source>
</evidence>
<evidence type="ECO:0000256" key="8">
    <source>
        <dbReference type="ARBA" id="ARBA00033408"/>
    </source>
</evidence>
<feature type="domain" description="AAA+ ATPase" evidence="11">
    <location>
        <begin position="21"/>
        <end position="514"/>
    </location>
</feature>
<dbReference type="CDD" id="cd03241">
    <property type="entry name" value="ABC_RecN"/>
    <property type="match status" value="2"/>
</dbReference>
<accession>A0A0B7GVC1</accession>
<evidence type="ECO:0000259" key="11">
    <source>
        <dbReference type="SMART" id="SM00382"/>
    </source>
</evidence>
<dbReference type="PIRSF" id="PIRSF003128">
    <property type="entry name" value="RecN"/>
    <property type="match status" value="1"/>
</dbReference>
<dbReference type="RefSeq" id="WP_024752012.1">
    <property type="nucleotide sequence ID" value="NZ_CDNC01000001.1"/>
</dbReference>
<keyword evidence="14" id="KW-1185">Reference proteome</keyword>
<dbReference type="GO" id="GO:0006310">
    <property type="term" value="P:DNA recombination"/>
    <property type="evidence" value="ECO:0007669"/>
    <property type="project" value="InterPro"/>
</dbReference>
<dbReference type="InterPro" id="IPR004604">
    <property type="entry name" value="DNA_recomb/repair_RecN"/>
</dbReference>
<evidence type="ECO:0000256" key="9">
    <source>
        <dbReference type="PIRNR" id="PIRNR003128"/>
    </source>
</evidence>
<keyword evidence="10" id="KW-0175">Coiled coil</keyword>
<dbReference type="Proteomes" id="UP000323594">
    <property type="component" value="Chromosome"/>
</dbReference>
<evidence type="ECO:0000313" key="13">
    <source>
        <dbReference type="EMBL" id="QEJ98529.1"/>
    </source>
</evidence>
<comment type="similarity">
    <text evidence="2 9">Belongs to the RecN family.</text>
</comment>
<dbReference type="GO" id="GO:0043590">
    <property type="term" value="C:bacterial nucleoid"/>
    <property type="evidence" value="ECO:0007669"/>
    <property type="project" value="TreeGrafter"/>
</dbReference>
<dbReference type="NCBIfam" id="TIGR00634">
    <property type="entry name" value="recN"/>
    <property type="match status" value="1"/>
</dbReference>
<dbReference type="InterPro" id="IPR027417">
    <property type="entry name" value="P-loop_NTPase"/>
</dbReference>
<reference evidence="12" key="2">
    <citation type="submission" date="2015-01" db="EMBL/GenBank/DDBJ databases">
        <authorList>
            <person name="Xiang T."/>
            <person name="Song Y."/>
            <person name="Huang L."/>
            <person name="Wang B."/>
            <person name="Wu P."/>
        </authorList>
    </citation>
    <scope>NUCLEOTIDE SEQUENCE [LARGE SCALE GENOMIC DNA]</scope>
    <source>
        <strain evidence="12">V1</strain>
    </source>
</reference>
<evidence type="ECO:0000256" key="4">
    <source>
        <dbReference type="ARBA" id="ARBA00022741"/>
    </source>
</evidence>